<feature type="region of interest" description="Disordered" evidence="1">
    <location>
        <begin position="1"/>
        <end position="20"/>
    </location>
</feature>
<gene>
    <name evidence="2" type="ORF">AVDCRST_MAG61-882</name>
</gene>
<evidence type="ECO:0000256" key="1">
    <source>
        <dbReference type="SAM" id="MobiDB-lite"/>
    </source>
</evidence>
<feature type="compositionally biased region" description="Basic and acidic residues" evidence="1">
    <location>
        <begin position="104"/>
        <end position="132"/>
    </location>
</feature>
<feature type="non-terminal residue" evidence="2">
    <location>
        <position position="1"/>
    </location>
</feature>
<dbReference type="AlphaFoldDB" id="A0A6J4KAJ0"/>
<name>A0A6J4KAJ0_9ACTN</name>
<sequence length="200" mass="21883">ARRHAAAGGSGDRSPFRDPALRSILHRKRVHGRGHPGAHRAAVVPPLPRVPLRRSARGRRTQRLAFGDSLRGWGRRLDHEAREHRPGLGISSIRRQRPAPPGSRAHEQCRLHRADAPRRCDACRGRDGDPQARRPTTVAGLAGGRRSAAPAGKRDVPQRRLRPGFPAVPALDAARQRGADAAAECWAFSGQWHLSPRDGV</sequence>
<proteinExistence type="predicted"/>
<reference evidence="2" key="1">
    <citation type="submission" date="2020-02" db="EMBL/GenBank/DDBJ databases">
        <authorList>
            <person name="Meier V. D."/>
        </authorList>
    </citation>
    <scope>NUCLEOTIDE SEQUENCE</scope>
    <source>
        <strain evidence="2">AVDCRST_MAG61</strain>
    </source>
</reference>
<feature type="compositionally biased region" description="Basic residues" evidence="1">
    <location>
        <begin position="29"/>
        <end position="38"/>
    </location>
</feature>
<feature type="region of interest" description="Disordered" evidence="1">
    <location>
        <begin position="84"/>
        <end position="158"/>
    </location>
</feature>
<dbReference type="EMBL" id="CADCTT010000136">
    <property type="protein sequence ID" value="CAA9300140.1"/>
    <property type="molecule type" value="Genomic_DNA"/>
</dbReference>
<feature type="compositionally biased region" description="Basic residues" evidence="1">
    <location>
        <begin position="51"/>
        <end position="62"/>
    </location>
</feature>
<evidence type="ECO:0000313" key="2">
    <source>
        <dbReference type="EMBL" id="CAA9300140.1"/>
    </source>
</evidence>
<feature type="non-terminal residue" evidence="2">
    <location>
        <position position="200"/>
    </location>
</feature>
<protein>
    <submittedName>
        <fullName evidence="2">Uncharacterized protein</fullName>
    </submittedName>
</protein>
<organism evidence="2">
    <name type="scientific">uncultured Friedmanniella sp</name>
    <dbReference type="NCBI Taxonomy" id="335381"/>
    <lineage>
        <taxon>Bacteria</taxon>
        <taxon>Bacillati</taxon>
        <taxon>Actinomycetota</taxon>
        <taxon>Actinomycetes</taxon>
        <taxon>Propionibacteriales</taxon>
        <taxon>Nocardioidaceae</taxon>
        <taxon>Friedmanniella</taxon>
        <taxon>environmental samples</taxon>
    </lineage>
</organism>
<feature type="region of interest" description="Disordered" evidence="1">
    <location>
        <begin position="29"/>
        <end position="63"/>
    </location>
</feature>
<accession>A0A6J4KAJ0</accession>